<gene>
    <name evidence="2" type="ORF">HXK03_03570</name>
</gene>
<name>A0A929N1H6_9ACTO</name>
<comment type="caution">
    <text evidence="2">The sequence shown here is derived from an EMBL/GenBank/DDBJ whole genome shotgun (WGS) entry which is preliminary data.</text>
</comment>
<sequence length="84" mass="8797">MRRRPIIGALLAPALAFGTLSAAQAALAEPAQPAPFHPEVLWATSEELVGESGVNGHIEALTDDDKGRSGAAVTFWTTKWKDGG</sequence>
<dbReference type="EMBL" id="JABZFZ010000137">
    <property type="protein sequence ID" value="MBF0939940.1"/>
    <property type="molecule type" value="Genomic_DNA"/>
</dbReference>
<keyword evidence="1" id="KW-0732">Signal</keyword>
<feature type="non-terminal residue" evidence="2">
    <location>
        <position position="84"/>
    </location>
</feature>
<proteinExistence type="predicted"/>
<dbReference type="Proteomes" id="UP000718630">
    <property type="component" value="Unassembled WGS sequence"/>
</dbReference>
<reference evidence="2" key="1">
    <citation type="submission" date="2020-04" db="EMBL/GenBank/DDBJ databases">
        <title>Deep metagenomics examines the oral microbiome during advanced dental caries in children, revealing novel taxa and co-occurrences with host molecules.</title>
        <authorList>
            <person name="Baker J.L."/>
            <person name="Morton J.T."/>
            <person name="Dinis M."/>
            <person name="Alvarez R."/>
            <person name="Tran N.C."/>
            <person name="Knight R."/>
            <person name="Edlund A."/>
        </authorList>
    </citation>
    <scope>NUCLEOTIDE SEQUENCE</scope>
    <source>
        <strain evidence="2">JCVI_32_bin.64</strain>
    </source>
</reference>
<protein>
    <submittedName>
        <fullName evidence="2">Uncharacterized protein</fullName>
    </submittedName>
</protein>
<dbReference type="AlphaFoldDB" id="A0A929N1H6"/>
<feature type="chain" id="PRO_5037755977" evidence="1">
    <location>
        <begin position="26"/>
        <end position="84"/>
    </location>
</feature>
<evidence type="ECO:0000313" key="2">
    <source>
        <dbReference type="EMBL" id="MBF0939940.1"/>
    </source>
</evidence>
<feature type="signal peptide" evidence="1">
    <location>
        <begin position="1"/>
        <end position="25"/>
    </location>
</feature>
<evidence type="ECO:0000313" key="3">
    <source>
        <dbReference type="Proteomes" id="UP000718630"/>
    </source>
</evidence>
<accession>A0A929N1H6</accession>
<evidence type="ECO:0000256" key="1">
    <source>
        <dbReference type="SAM" id="SignalP"/>
    </source>
</evidence>
<organism evidence="2 3">
    <name type="scientific">Schaalia georgiae</name>
    <dbReference type="NCBI Taxonomy" id="52768"/>
    <lineage>
        <taxon>Bacteria</taxon>
        <taxon>Bacillati</taxon>
        <taxon>Actinomycetota</taxon>
        <taxon>Actinomycetes</taxon>
        <taxon>Actinomycetales</taxon>
        <taxon>Actinomycetaceae</taxon>
        <taxon>Schaalia</taxon>
    </lineage>
</organism>